<evidence type="ECO:0000256" key="7">
    <source>
        <dbReference type="SAM" id="MobiDB-lite"/>
    </source>
</evidence>
<evidence type="ECO:0000259" key="8">
    <source>
        <dbReference type="PROSITE" id="PS50217"/>
    </source>
</evidence>
<evidence type="ECO:0000256" key="4">
    <source>
        <dbReference type="ARBA" id="ARBA00023125"/>
    </source>
</evidence>
<dbReference type="OMA" id="MFFEEIA"/>
<dbReference type="SMART" id="SM00338">
    <property type="entry name" value="BRLZ"/>
    <property type="match status" value="1"/>
</dbReference>
<feature type="compositionally biased region" description="Low complexity" evidence="7">
    <location>
        <begin position="38"/>
        <end position="52"/>
    </location>
</feature>
<dbReference type="PROSITE" id="PS00036">
    <property type="entry name" value="BZIP_BASIC"/>
    <property type="match status" value="1"/>
</dbReference>
<evidence type="ECO:0000256" key="2">
    <source>
        <dbReference type="ARBA" id="ARBA00007163"/>
    </source>
</evidence>
<evidence type="ECO:0000256" key="3">
    <source>
        <dbReference type="ARBA" id="ARBA00023015"/>
    </source>
</evidence>
<dbReference type="GO" id="GO:0005634">
    <property type="term" value="C:nucleus"/>
    <property type="evidence" value="ECO:0007669"/>
    <property type="project" value="UniProtKB-SubCell"/>
</dbReference>
<feature type="region of interest" description="Disordered" evidence="7">
    <location>
        <begin position="135"/>
        <end position="189"/>
    </location>
</feature>
<evidence type="ECO:0000256" key="5">
    <source>
        <dbReference type="ARBA" id="ARBA00023163"/>
    </source>
</evidence>
<dbReference type="GO" id="GO:0003700">
    <property type="term" value="F:DNA-binding transcription factor activity"/>
    <property type="evidence" value="ECO:0007669"/>
    <property type="project" value="InterPro"/>
</dbReference>
<dbReference type="GeneID" id="14923739"/>
<dbReference type="Proteomes" id="UP000011083">
    <property type="component" value="Unassembled WGS sequence"/>
</dbReference>
<dbReference type="Pfam" id="PF00170">
    <property type="entry name" value="bZIP_1"/>
    <property type="match status" value="1"/>
</dbReference>
<dbReference type="GO" id="GO:0003677">
    <property type="term" value="F:DNA binding"/>
    <property type="evidence" value="ECO:0007669"/>
    <property type="project" value="UniProtKB-KW"/>
</dbReference>
<dbReference type="PANTHER" id="PTHR47416">
    <property type="entry name" value="BASIC-LEUCINE ZIPPER TRANSCRIPTION FACTOR F-RELATED"/>
    <property type="match status" value="1"/>
</dbReference>
<feature type="region of interest" description="Disordered" evidence="7">
    <location>
        <begin position="381"/>
        <end position="483"/>
    </location>
</feature>
<feature type="compositionally biased region" description="Low complexity" evidence="7">
    <location>
        <begin position="444"/>
        <end position="472"/>
    </location>
</feature>
<comment type="similarity">
    <text evidence="2">Belongs to the bZIP family.</text>
</comment>
<dbReference type="PROSITE" id="PS50217">
    <property type="entry name" value="BZIP"/>
    <property type="match status" value="1"/>
</dbReference>
<feature type="compositionally biased region" description="Low complexity" evidence="7">
    <location>
        <begin position="381"/>
        <end position="391"/>
    </location>
</feature>
<dbReference type="STRING" id="1257118.L8HC58"/>
<dbReference type="InterPro" id="IPR004827">
    <property type="entry name" value="bZIP"/>
</dbReference>
<keyword evidence="5" id="KW-0804">Transcription</keyword>
<sequence length="483" mass="49764">MASSSSSPSSSHGHHQQQQQQSFQQQLRHQHHQPPPLSHGLNSSNGGHSTRGPSPPHPHGGVPPHLPISGSSVSYSDDNTGGGGSSFNILNMQASFDDSSSHLDLPSLLQANGNNGGRDVRLGVGLDHHQHHYNHHTTTINSNITTSTAPVPENKPQELPSPDGSPEVSGPPPQHSSTTSAAAAKKRAAGDMSALGGVGHHQAAPSLQHFTSAGDEAPKPARAKKKKVEKNSNALPLDDNDLLDDEFGDGLDCEVDGGGGGGGGGKDVKRQMRLVKNRQAAQQFRKRQKLYIQDLERRCTTLTAQNASYAAKVELLSTENRLVKEQLEYLRSFVSQAVQVSLTPAAVAGGPLQMPGPLSAALAGAIPAPLLGIGSPLAGALSAGSSSHHPSQTGPGRPAFAPLQPHPITTGGSHLGAKMPSFPSPVSLAPASSSAPRGGGSAYGGASASSSHLSSLQPASSASAYARGGSSSLMPDLHHHRPL</sequence>
<dbReference type="AlphaFoldDB" id="L8HC58"/>
<dbReference type="PANTHER" id="PTHR47416:SF8">
    <property type="entry name" value="BASIC-LEUCINE ZIPPER TRANSCRIPTION FACTOR E-RELATED"/>
    <property type="match status" value="1"/>
</dbReference>
<dbReference type="SUPFAM" id="SSF57959">
    <property type="entry name" value="Leucine zipper domain"/>
    <property type="match status" value="1"/>
</dbReference>
<feature type="domain" description="BZIP" evidence="8">
    <location>
        <begin position="267"/>
        <end position="330"/>
    </location>
</feature>
<dbReference type="CDD" id="cd14704">
    <property type="entry name" value="bZIP_HY5-like"/>
    <property type="match status" value="1"/>
</dbReference>
<evidence type="ECO:0000313" key="9">
    <source>
        <dbReference type="EMBL" id="ELR22780.1"/>
    </source>
</evidence>
<dbReference type="Gene3D" id="1.20.5.170">
    <property type="match status" value="1"/>
</dbReference>
<keyword evidence="3" id="KW-0805">Transcription regulation</keyword>
<gene>
    <name evidence="9" type="ORF">ACA1_149480</name>
</gene>
<proteinExistence type="inferred from homology"/>
<name>L8HC58_ACACF</name>
<feature type="region of interest" description="Disordered" evidence="7">
    <location>
        <begin position="1"/>
        <end position="86"/>
    </location>
</feature>
<keyword evidence="10" id="KW-1185">Reference proteome</keyword>
<feature type="compositionally biased region" description="Polar residues" evidence="7">
    <location>
        <begin position="69"/>
        <end position="79"/>
    </location>
</feature>
<keyword evidence="6" id="KW-0539">Nucleus</keyword>
<evidence type="ECO:0000256" key="1">
    <source>
        <dbReference type="ARBA" id="ARBA00004123"/>
    </source>
</evidence>
<comment type="subcellular location">
    <subcellularLocation>
        <location evidence="1">Nucleus</location>
    </subcellularLocation>
</comment>
<keyword evidence="4" id="KW-0238">DNA-binding</keyword>
<feature type="compositionally biased region" description="Low complexity" evidence="7">
    <location>
        <begin position="420"/>
        <end position="436"/>
    </location>
</feature>
<dbReference type="RefSeq" id="XP_004351557.1">
    <property type="nucleotide sequence ID" value="XM_004351505.1"/>
</dbReference>
<dbReference type="EMBL" id="KB007870">
    <property type="protein sequence ID" value="ELR22780.1"/>
    <property type="molecule type" value="Genomic_DNA"/>
</dbReference>
<feature type="compositionally biased region" description="Low complexity" evidence="7">
    <location>
        <begin position="136"/>
        <end position="148"/>
    </location>
</feature>
<reference evidence="9 10" key="1">
    <citation type="journal article" date="2013" name="Genome Biol.">
        <title>Genome of Acanthamoeba castellanii highlights extensive lateral gene transfer and early evolution of tyrosine kinase signaling.</title>
        <authorList>
            <person name="Clarke M."/>
            <person name="Lohan A.J."/>
            <person name="Liu B."/>
            <person name="Lagkouvardos I."/>
            <person name="Roy S."/>
            <person name="Zafar N."/>
            <person name="Bertelli C."/>
            <person name="Schilde C."/>
            <person name="Kianianmomeni A."/>
            <person name="Burglin T.R."/>
            <person name="Frech C."/>
            <person name="Turcotte B."/>
            <person name="Kopec K.O."/>
            <person name="Synnott J.M."/>
            <person name="Choo C."/>
            <person name="Paponov I."/>
            <person name="Finkler A."/>
            <person name="Soon Heng Tan C."/>
            <person name="Hutchins A.P."/>
            <person name="Weinmeier T."/>
            <person name="Rattei T."/>
            <person name="Chu J.S."/>
            <person name="Gimenez G."/>
            <person name="Irimia M."/>
            <person name="Rigden D.J."/>
            <person name="Fitzpatrick D.A."/>
            <person name="Lorenzo-Morales J."/>
            <person name="Bateman A."/>
            <person name="Chiu C.H."/>
            <person name="Tang P."/>
            <person name="Hegemann P."/>
            <person name="Fromm H."/>
            <person name="Raoult D."/>
            <person name="Greub G."/>
            <person name="Miranda-Saavedra D."/>
            <person name="Chen N."/>
            <person name="Nash P."/>
            <person name="Ginger M.L."/>
            <person name="Horn M."/>
            <person name="Schaap P."/>
            <person name="Caler L."/>
            <person name="Loftus B."/>
        </authorList>
    </citation>
    <scope>NUCLEOTIDE SEQUENCE [LARGE SCALE GENOMIC DNA]</scope>
    <source>
        <strain evidence="9 10">Neff</strain>
    </source>
</reference>
<dbReference type="KEGG" id="acan:ACA1_149480"/>
<organism evidence="9 10">
    <name type="scientific">Acanthamoeba castellanii (strain ATCC 30010 / Neff)</name>
    <dbReference type="NCBI Taxonomy" id="1257118"/>
    <lineage>
        <taxon>Eukaryota</taxon>
        <taxon>Amoebozoa</taxon>
        <taxon>Discosea</taxon>
        <taxon>Longamoebia</taxon>
        <taxon>Centramoebida</taxon>
        <taxon>Acanthamoebidae</taxon>
        <taxon>Acanthamoeba</taxon>
    </lineage>
</organism>
<feature type="region of interest" description="Disordered" evidence="7">
    <location>
        <begin position="210"/>
        <end position="243"/>
    </location>
</feature>
<evidence type="ECO:0000256" key="6">
    <source>
        <dbReference type="ARBA" id="ARBA00023242"/>
    </source>
</evidence>
<dbReference type="InterPro" id="IPR046347">
    <property type="entry name" value="bZIP_sf"/>
</dbReference>
<dbReference type="VEuPathDB" id="AmoebaDB:ACA1_149480"/>
<dbReference type="OrthoDB" id="674948at2759"/>
<evidence type="ECO:0000313" key="10">
    <source>
        <dbReference type="Proteomes" id="UP000011083"/>
    </source>
</evidence>
<feature type="compositionally biased region" description="Low complexity" evidence="7">
    <location>
        <begin position="1"/>
        <end position="27"/>
    </location>
</feature>
<protein>
    <submittedName>
        <fullName evidence="9">BZIP transcription factor domain containing protein</fullName>
    </submittedName>
</protein>
<accession>L8HC58</accession>